<proteinExistence type="predicted"/>
<dbReference type="STRING" id="595536.GCA_000178815_03659"/>
<evidence type="ECO:0000313" key="1">
    <source>
        <dbReference type="EMBL" id="ATQ67749.1"/>
    </source>
</evidence>
<reference evidence="2" key="1">
    <citation type="submission" date="2017-10" db="EMBL/GenBank/DDBJ databases">
        <title>Completed PacBio SMRT sequence of Methylosinus trichosporium OB3b reveals presence of a third large plasmid.</title>
        <authorList>
            <person name="Charles T.C."/>
            <person name="Lynch M.D.J."/>
            <person name="Heil J.R."/>
            <person name="Cheng J."/>
        </authorList>
    </citation>
    <scope>NUCLEOTIDE SEQUENCE [LARGE SCALE GENOMIC DNA]</scope>
    <source>
        <strain evidence="2">OB3b</strain>
    </source>
</reference>
<evidence type="ECO:0000313" key="2">
    <source>
        <dbReference type="Proteomes" id="UP000230709"/>
    </source>
</evidence>
<dbReference type="RefSeq" id="WP_003612614.1">
    <property type="nucleotide sequence ID" value="NZ_ADVE02000001.1"/>
</dbReference>
<gene>
    <name evidence="1" type="ORF">CQW49_07470</name>
</gene>
<protein>
    <submittedName>
        <fullName evidence="1">Uncharacterized protein</fullName>
    </submittedName>
</protein>
<dbReference type="AlphaFoldDB" id="A0A2D2CYM6"/>
<dbReference type="Proteomes" id="UP000230709">
    <property type="component" value="Chromosome"/>
</dbReference>
<keyword evidence="2" id="KW-1185">Reference proteome</keyword>
<dbReference type="KEGG" id="mtw:CQW49_07470"/>
<accession>A0A2D2CYM6</accession>
<sequence>MSEQVRKISLAEQIRAVEAAWRIVTGRERAPARAVEREYAGDVLAQALASLRWLKAHEGDVRAAVARAPAAVAAPSVDAAPAAERGKPCEFPIARRAAMRCAEGGFQRFLGAADADGAAAELRRRCGVASRKDFDRDEGARGRWRALEADYAAWLRCADEGGGES</sequence>
<name>A0A2D2CYM6_METT3</name>
<dbReference type="EMBL" id="CP023737">
    <property type="protein sequence ID" value="ATQ67749.1"/>
    <property type="molecule type" value="Genomic_DNA"/>
</dbReference>
<organism evidence="1 2">
    <name type="scientific">Methylosinus trichosporium (strain ATCC 35070 / NCIMB 11131 / UNIQEM 75 / OB3b)</name>
    <dbReference type="NCBI Taxonomy" id="595536"/>
    <lineage>
        <taxon>Bacteria</taxon>
        <taxon>Pseudomonadati</taxon>
        <taxon>Pseudomonadota</taxon>
        <taxon>Alphaproteobacteria</taxon>
        <taxon>Hyphomicrobiales</taxon>
        <taxon>Methylocystaceae</taxon>
        <taxon>Methylosinus</taxon>
    </lineage>
</organism>